<dbReference type="Proteomes" id="UP000775213">
    <property type="component" value="Unassembled WGS sequence"/>
</dbReference>
<organism evidence="1 2">
    <name type="scientific">Dendrobium chrysotoxum</name>
    <name type="common">Orchid</name>
    <dbReference type="NCBI Taxonomy" id="161865"/>
    <lineage>
        <taxon>Eukaryota</taxon>
        <taxon>Viridiplantae</taxon>
        <taxon>Streptophyta</taxon>
        <taxon>Embryophyta</taxon>
        <taxon>Tracheophyta</taxon>
        <taxon>Spermatophyta</taxon>
        <taxon>Magnoliopsida</taxon>
        <taxon>Liliopsida</taxon>
        <taxon>Asparagales</taxon>
        <taxon>Orchidaceae</taxon>
        <taxon>Epidendroideae</taxon>
        <taxon>Malaxideae</taxon>
        <taxon>Dendrobiinae</taxon>
        <taxon>Dendrobium</taxon>
    </lineage>
</organism>
<sequence length="96" mass="11118">MISKIKRCNSSDLDFGFIAPRHPLLAMEAMYSPNLECQMYEARFLKVRSITEMVHMSLYLSTTTSRHQLSHPHRPIRAHMVALVDCDKGYINLSKH</sequence>
<evidence type="ECO:0000313" key="1">
    <source>
        <dbReference type="EMBL" id="KAH0459999.1"/>
    </source>
</evidence>
<comment type="caution">
    <text evidence="1">The sequence shown here is derived from an EMBL/GenBank/DDBJ whole genome shotgun (WGS) entry which is preliminary data.</text>
</comment>
<name>A0AAV7GW32_DENCH</name>
<proteinExistence type="predicted"/>
<accession>A0AAV7GW32</accession>
<gene>
    <name evidence="1" type="ORF">IEQ34_010662</name>
</gene>
<keyword evidence="2" id="KW-1185">Reference proteome</keyword>
<dbReference type="EMBL" id="JAGFBR010000010">
    <property type="protein sequence ID" value="KAH0459999.1"/>
    <property type="molecule type" value="Genomic_DNA"/>
</dbReference>
<protein>
    <submittedName>
        <fullName evidence="1">Uncharacterized protein</fullName>
    </submittedName>
</protein>
<evidence type="ECO:0000313" key="2">
    <source>
        <dbReference type="Proteomes" id="UP000775213"/>
    </source>
</evidence>
<reference evidence="1 2" key="1">
    <citation type="journal article" date="2021" name="Hortic Res">
        <title>Chromosome-scale assembly of the Dendrobium chrysotoxum genome enhances the understanding of orchid evolution.</title>
        <authorList>
            <person name="Zhang Y."/>
            <person name="Zhang G.Q."/>
            <person name="Zhang D."/>
            <person name="Liu X.D."/>
            <person name="Xu X.Y."/>
            <person name="Sun W.H."/>
            <person name="Yu X."/>
            <person name="Zhu X."/>
            <person name="Wang Z.W."/>
            <person name="Zhao X."/>
            <person name="Zhong W.Y."/>
            <person name="Chen H."/>
            <person name="Yin W.L."/>
            <person name="Huang T."/>
            <person name="Niu S.C."/>
            <person name="Liu Z.J."/>
        </authorList>
    </citation>
    <scope>NUCLEOTIDE SEQUENCE [LARGE SCALE GENOMIC DNA]</scope>
    <source>
        <strain evidence="1">Lindl</strain>
    </source>
</reference>
<dbReference type="AlphaFoldDB" id="A0AAV7GW32"/>